<dbReference type="UniPathway" id="UPA00916">
    <property type="reaction ID" value="UER00889"/>
</dbReference>
<feature type="binding site" evidence="9">
    <location>
        <position position="214"/>
    </location>
    <ligand>
        <name>ATP</name>
        <dbReference type="ChEBI" id="CHEBI:30616"/>
    </ligand>
</feature>
<feature type="binding site" evidence="9">
    <location>
        <begin position="40"/>
        <end position="42"/>
    </location>
    <ligand>
        <name>substrate</name>
    </ligand>
</feature>
<dbReference type="AlphaFoldDB" id="A0A7G7MIL9"/>
<keyword evidence="9" id="KW-0963">Cytoplasm</keyword>
<evidence type="ECO:0000256" key="1">
    <source>
        <dbReference type="ARBA" id="ARBA00022679"/>
    </source>
</evidence>
<dbReference type="EC" id="2.7.1.15" evidence="9"/>
<sequence>MSTPVTHSPPSSRSATASGRRAGEDAPVSGIDVVVVGAVNVDMVVNAPRLPAPGETVVGPGVERYGGGKGANAAVAAARAGGAVVLVGAVGDDDIGRQALRDLQDDGVDTGGVEVSASAPTGVALIVVGPGGENQIAVGAGANDDVSAEAVVARLGRLLPGAGCVLVSTEVPAAAVAAAVRAARAAGVRCVLNPAPVLPVVADLLGLGPILTPNAGECLALAELAGVARPGAATGEPPGAPPSASVRDAALALAELTGADVAVTLGADGVLLVEPTGAVTHVPPRPATVRDTTGAGDTFNGVLALELARGGPLADAVRLANVAASLSVGGDGARGGMPTADELAAEVSARAR</sequence>
<accession>A0A7G7MIL9</accession>
<evidence type="ECO:0000256" key="10">
    <source>
        <dbReference type="SAM" id="MobiDB-lite"/>
    </source>
</evidence>
<feature type="binding site" evidence="9">
    <location>
        <position position="332"/>
    </location>
    <ligand>
        <name>K(+)</name>
        <dbReference type="ChEBI" id="CHEBI:29103"/>
    </ligand>
</feature>
<evidence type="ECO:0000256" key="7">
    <source>
        <dbReference type="ARBA" id="ARBA00022958"/>
    </source>
</evidence>
<comment type="cofactor">
    <cofactor evidence="9">
        <name>Mg(2+)</name>
        <dbReference type="ChEBI" id="CHEBI:18420"/>
    </cofactor>
    <text evidence="9">Requires a divalent cation, most likely magnesium in vivo, as an electrophilic catalyst to aid phosphoryl group transfer. It is the chelate of the metal and the nucleotide that is the actual substrate.</text>
</comment>
<feature type="binding site" evidence="9">
    <location>
        <position position="170"/>
    </location>
    <ligand>
        <name>substrate</name>
    </ligand>
</feature>
<evidence type="ECO:0000256" key="4">
    <source>
        <dbReference type="ARBA" id="ARBA00022777"/>
    </source>
</evidence>
<evidence type="ECO:0000256" key="3">
    <source>
        <dbReference type="ARBA" id="ARBA00022741"/>
    </source>
</evidence>
<dbReference type="InterPro" id="IPR002139">
    <property type="entry name" value="Ribo/fructo_kinase"/>
</dbReference>
<evidence type="ECO:0000313" key="13">
    <source>
        <dbReference type="Proteomes" id="UP000515728"/>
    </source>
</evidence>
<feature type="binding site" evidence="9">
    <location>
        <begin position="296"/>
        <end position="297"/>
    </location>
    <ligand>
        <name>ATP</name>
        <dbReference type="ChEBI" id="CHEBI:30616"/>
    </ligand>
</feature>
<comment type="pathway">
    <text evidence="9">Carbohydrate metabolism; D-ribose degradation; D-ribose 5-phosphate from beta-D-ribopyranose: step 2/2.</text>
</comment>
<feature type="region of interest" description="Disordered" evidence="10">
    <location>
        <begin position="1"/>
        <end position="24"/>
    </location>
</feature>
<comment type="function">
    <text evidence="9">Catalyzes the phosphorylation of ribose at O-5 in a reaction requiring ATP and magnesium. The resulting D-ribose-5-phosphate can then be used either for sythesis of nucleotides, histidine, and tryptophan, or as a component of the pentose phosphate pathway.</text>
</comment>
<feature type="binding site" evidence="9">
    <location>
        <position position="321"/>
    </location>
    <ligand>
        <name>ATP</name>
        <dbReference type="ChEBI" id="CHEBI:30616"/>
    </ligand>
</feature>
<dbReference type="PANTHER" id="PTHR10584:SF166">
    <property type="entry name" value="RIBOKINASE"/>
    <property type="match status" value="1"/>
</dbReference>
<keyword evidence="3 9" id="KW-0547">Nucleotide-binding</keyword>
<dbReference type="InterPro" id="IPR029056">
    <property type="entry name" value="Ribokinase-like"/>
</dbReference>
<proteinExistence type="inferred from homology"/>
<comment type="catalytic activity">
    <reaction evidence="9">
        <text>D-ribose + ATP = D-ribose 5-phosphate + ADP + H(+)</text>
        <dbReference type="Rhea" id="RHEA:13697"/>
        <dbReference type="ChEBI" id="CHEBI:15378"/>
        <dbReference type="ChEBI" id="CHEBI:30616"/>
        <dbReference type="ChEBI" id="CHEBI:47013"/>
        <dbReference type="ChEBI" id="CHEBI:78346"/>
        <dbReference type="ChEBI" id="CHEBI:456216"/>
        <dbReference type="EC" id="2.7.1.15"/>
    </reaction>
</comment>
<feature type="compositionally biased region" description="Low complexity" evidence="10">
    <location>
        <begin position="8"/>
        <end position="20"/>
    </location>
</feature>
<dbReference type="HAMAP" id="MF_01987">
    <property type="entry name" value="Ribokinase"/>
    <property type="match status" value="1"/>
</dbReference>
<feature type="binding site" evidence="9">
    <location>
        <begin position="264"/>
        <end position="269"/>
    </location>
    <ligand>
        <name>ATP</name>
        <dbReference type="ChEBI" id="CHEBI:30616"/>
    </ligand>
</feature>
<feature type="binding site" evidence="9">
    <location>
        <position position="330"/>
    </location>
    <ligand>
        <name>K(+)</name>
        <dbReference type="ChEBI" id="CHEBI:29103"/>
    </ligand>
</feature>
<name>A0A7G7MIL9_9PSEU</name>
<dbReference type="KEGG" id="ppel:H6H00_00645"/>
<evidence type="ECO:0000259" key="11">
    <source>
        <dbReference type="Pfam" id="PF00294"/>
    </source>
</evidence>
<evidence type="ECO:0000256" key="8">
    <source>
        <dbReference type="ARBA" id="ARBA00023277"/>
    </source>
</evidence>
<dbReference type="PRINTS" id="PR00990">
    <property type="entry name" value="RIBOKINASE"/>
</dbReference>
<keyword evidence="2 9" id="KW-0479">Metal-binding</keyword>
<feature type="domain" description="Carbohydrate kinase PfkB" evidence="11">
    <location>
        <begin position="32"/>
        <end position="339"/>
    </location>
</feature>
<dbReference type="SUPFAM" id="SSF53613">
    <property type="entry name" value="Ribokinase-like"/>
    <property type="match status" value="1"/>
</dbReference>
<organism evidence="12 13">
    <name type="scientific">Pseudonocardia petroleophila</name>
    <dbReference type="NCBI Taxonomy" id="37331"/>
    <lineage>
        <taxon>Bacteria</taxon>
        <taxon>Bacillati</taxon>
        <taxon>Actinomycetota</taxon>
        <taxon>Actinomycetes</taxon>
        <taxon>Pseudonocardiales</taxon>
        <taxon>Pseudonocardiaceae</taxon>
        <taxon>Pseudonocardia</taxon>
    </lineage>
</organism>
<evidence type="ECO:0000256" key="9">
    <source>
        <dbReference type="HAMAP-Rule" id="MF_01987"/>
    </source>
</evidence>
<evidence type="ECO:0000256" key="5">
    <source>
        <dbReference type="ARBA" id="ARBA00022840"/>
    </source>
</evidence>
<dbReference type="Gene3D" id="3.40.1190.20">
    <property type="match status" value="1"/>
</dbReference>
<keyword evidence="8 9" id="KW-0119">Carbohydrate metabolism</keyword>
<dbReference type="InterPro" id="IPR011611">
    <property type="entry name" value="PfkB_dom"/>
</dbReference>
<feature type="binding site" evidence="9">
    <location>
        <position position="293"/>
    </location>
    <ligand>
        <name>K(+)</name>
        <dbReference type="ChEBI" id="CHEBI:29103"/>
    </ligand>
</feature>
<keyword evidence="4 9" id="KW-0418">Kinase</keyword>
<reference evidence="12 13" key="1">
    <citation type="submission" date="2020-08" db="EMBL/GenBank/DDBJ databases">
        <authorList>
            <person name="Mo P."/>
        </authorList>
    </citation>
    <scope>NUCLEOTIDE SEQUENCE [LARGE SCALE GENOMIC DNA]</scope>
    <source>
        <strain evidence="12 13">CGMCC 4.1532</strain>
    </source>
</reference>
<dbReference type="GO" id="GO:0019303">
    <property type="term" value="P:D-ribose catabolic process"/>
    <property type="evidence" value="ECO:0007669"/>
    <property type="project" value="UniProtKB-UniRule"/>
</dbReference>
<dbReference type="InterPro" id="IPR011877">
    <property type="entry name" value="Ribokinase"/>
</dbReference>
<dbReference type="GO" id="GO:0005524">
    <property type="term" value="F:ATP binding"/>
    <property type="evidence" value="ECO:0007669"/>
    <property type="project" value="UniProtKB-UniRule"/>
</dbReference>
<evidence type="ECO:0000256" key="2">
    <source>
        <dbReference type="ARBA" id="ARBA00022723"/>
    </source>
</evidence>
<evidence type="ECO:0000256" key="6">
    <source>
        <dbReference type="ARBA" id="ARBA00022842"/>
    </source>
</evidence>
<dbReference type="GO" id="GO:0005829">
    <property type="term" value="C:cytosol"/>
    <property type="evidence" value="ECO:0007669"/>
    <property type="project" value="TreeGrafter"/>
</dbReference>
<dbReference type="GO" id="GO:0004747">
    <property type="term" value="F:ribokinase activity"/>
    <property type="evidence" value="ECO:0007669"/>
    <property type="project" value="UniProtKB-UniRule"/>
</dbReference>
<comment type="subunit">
    <text evidence="9">Homodimer.</text>
</comment>
<feature type="binding site" evidence="9">
    <location>
        <begin position="68"/>
        <end position="72"/>
    </location>
    <ligand>
        <name>substrate</name>
    </ligand>
</feature>
<keyword evidence="7 9" id="KW-0630">Potassium</keyword>
<dbReference type="EMBL" id="CP060131">
    <property type="protein sequence ID" value="QNG52630.1"/>
    <property type="molecule type" value="Genomic_DNA"/>
</dbReference>
<comment type="caution">
    <text evidence="9">Lacks conserved residue(s) required for the propagation of feature annotation.</text>
</comment>
<feature type="binding site" evidence="9">
    <location>
        <position position="327"/>
    </location>
    <ligand>
        <name>K(+)</name>
        <dbReference type="ChEBI" id="CHEBI:29103"/>
    </ligand>
</feature>
<comment type="subcellular location">
    <subcellularLocation>
        <location evidence="9">Cytoplasm</location>
    </subcellularLocation>
</comment>
<dbReference type="GO" id="GO:0046872">
    <property type="term" value="F:metal ion binding"/>
    <property type="evidence" value="ECO:0007669"/>
    <property type="project" value="UniProtKB-KW"/>
</dbReference>
<keyword evidence="13" id="KW-1185">Reference proteome</keyword>
<evidence type="ECO:0000313" key="12">
    <source>
        <dbReference type="EMBL" id="QNG52630.1"/>
    </source>
</evidence>
<keyword evidence="1 9" id="KW-0808">Transferase</keyword>
<feature type="active site" description="Proton acceptor" evidence="9">
    <location>
        <position position="297"/>
    </location>
</feature>
<keyword evidence="5 9" id="KW-0067">ATP-binding</keyword>
<protein>
    <recommendedName>
        <fullName evidence="9">Ribokinase</fullName>
        <shortName evidence="9">RK</shortName>
        <ecNumber evidence="9">2.7.1.15</ecNumber>
    </recommendedName>
</protein>
<feature type="binding site" evidence="9">
    <location>
        <position position="297"/>
    </location>
    <ligand>
        <name>substrate</name>
    </ligand>
</feature>
<keyword evidence="6 9" id="KW-0460">Magnesium</keyword>
<gene>
    <name evidence="9" type="primary">rbsK</name>
    <name evidence="12" type="ORF">H6H00_00645</name>
</gene>
<feature type="binding site" evidence="9">
    <location>
        <position position="291"/>
    </location>
    <ligand>
        <name>K(+)</name>
        <dbReference type="ChEBI" id="CHEBI:29103"/>
    </ligand>
</feature>
<comment type="activity regulation">
    <text evidence="9">Activated by a monovalent cation that binds near, but not in, the active site. The most likely occupant of the site in vivo is potassium. Ion binding induces a conformational change that may alter substrate affinity.</text>
</comment>
<dbReference type="Proteomes" id="UP000515728">
    <property type="component" value="Chromosome"/>
</dbReference>
<dbReference type="PANTHER" id="PTHR10584">
    <property type="entry name" value="SUGAR KINASE"/>
    <property type="match status" value="1"/>
</dbReference>
<comment type="similarity">
    <text evidence="9">Belongs to the carbohydrate kinase PfkB family. Ribokinase subfamily.</text>
</comment>
<dbReference type="Pfam" id="PF00294">
    <property type="entry name" value="PfkB"/>
    <property type="match status" value="1"/>
</dbReference>